<dbReference type="InterPro" id="IPR004089">
    <property type="entry name" value="MCPsignal_dom"/>
</dbReference>
<comment type="subcellular location">
    <subcellularLocation>
        <location evidence="1">Cell inner membrane</location>
        <topology evidence="1">Multi-pass membrane protein</topology>
    </subcellularLocation>
</comment>
<dbReference type="GO" id="GO:0007165">
    <property type="term" value="P:signal transduction"/>
    <property type="evidence" value="ECO:0007669"/>
    <property type="project" value="UniProtKB-KW"/>
</dbReference>
<evidence type="ECO:0000259" key="8">
    <source>
        <dbReference type="PROSITE" id="PS50192"/>
    </source>
</evidence>
<dbReference type="InterPro" id="IPR032255">
    <property type="entry name" value="HBM"/>
</dbReference>
<dbReference type="AlphaFoldDB" id="A0A1H0CDB9"/>
<keyword evidence="2" id="KW-0997">Cell inner membrane</keyword>
<keyword evidence="6" id="KW-1133">Transmembrane helix</keyword>
<feature type="transmembrane region" description="Helical" evidence="6">
    <location>
        <begin position="7"/>
        <end position="29"/>
    </location>
</feature>
<organism evidence="10 11">
    <name type="scientific">Methylobacterium phyllostachyos</name>
    <dbReference type="NCBI Taxonomy" id="582672"/>
    <lineage>
        <taxon>Bacteria</taxon>
        <taxon>Pseudomonadati</taxon>
        <taxon>Pseudomonadota</taxon>
        <taxon>Alphaproteobacteria</taxon>
        <taxon>Hyphomicrobiales</taxon>
        <taxon>Methylobacteriaceae</taxon>
        <taxon>Methylobacterium</taxon>
    </lineage>
</organism>
<dbReference type="SUPFAM" id="SSF158472">
    <property type="entry name" value="HAMP domain-like"/>
    <property type="match status" value="1"/>
</dbReference>
<feature type="transmembrane region" description="Helical" evidence="6">
    <location>
        <begin position="283"/>
        <end position="306"/>
    </location>
</feature>
<evidence type="ECO:0000256" key="4">
    <source>
        <dbReference type="ARBA" id="ARBA00029447"/>
    </source>
</evidence>
<keyword evidence="2" id="KW-1003">Cell membrane</keyword>
<evidence type="ECO:0000256" key="2">
    <source>
        <dbReference type="ARBA" id="ARBA00022519"/>
    </source>
</evidence>
<accession>A0A1H0CDB9</accession>
<feature type="domain" description="HAMP" evidence="9">
    <location>
        <begin position="307"/>
        <end position="360"/>
    </location>
</feature>
<keyword evidence="11" id="KW-1185">Reference proteome</keyword>
<keyword evidence="3 5" id="KW-0807">Transducer</keyword>
<evidence type="ECO:0000259" key="9">
    <source>
        <dbReference type="PROSITE" id="PS50885"/>
    </source>
</evidence>
<sequence length="656" mass="68503">MKIGIRIRLYAGFTLLVVIAAVIGAFASYQQNKLNREYEALSFVGESAQEIIAMDGLAAQLSAKAELYRVAPDAAQITAMQGLRRLIEETANQRTAKALTENGQQLYRAIVGSAASLEADLARLAEAGAQLDAARLRIIKDGNNLTHLREKTLSNIDQGSSDAVKLQASRVENAILAARVAAARTMIDHDPIYRDEFRGKIQQARAVLQSLNGPIKDLAEALATYEADLSGYHDAVVKSKMTFETGIKPHTDAIAADCAALRQRILTAVTRLKDSAAEMALQAWRVLVGLGALALVIGVALAFIIARSIIRPIDGMVKAMARLADGDTDLVVPSQDAAGELGAMAKAVEIFRKNAIVRAELEAAQAAEQAARLSRAERREKLVEIFDQKVAASLEIVTLATNELDATARSMTQIADDANNQAVASSTAADLASMNVETVAAAAEEMVSSLQEIERQVLRANEAAGLAAHEAEASEAAMASLRAASEQIGAVVTTISGIAAQTNLLALNATIEAARAGEAGRGFAVVAAEVKELAGQTAKATDEIGGLIAAIQAATAQSAAAMQQIAHTITSVNEISGAIASTVVEQTAATSEISRNAGEAAKGTQDVSSNVARVLAAAGETGSAAAQVLSAAAELAKQSLAVKQEVDGFLRNIQTV</sequence>
<evidence type="ECO:0000256" key="3">
    <source>
        <dbReference type="ARBA" id="ARBA00023224"/>
    </source>
</evidence>
<evidence type="ECO:0000256" key="6">
    <source>
        <dbReference type="SAM" id="Phobius"/>
    </source>
</evidence>
<dbReference type="PROSITE" id="PS50885">
    <property type="entry name" value="HAMP"/>
    <property type="match status" value="1"/>
</dbReference>
<dbReference type="Gene3D" id="6.10.340.10">
    <property type="match status" value="1"/>
</dbReference>
<evidence type="ECO:0000256" key="5">
    <source>
        <dbReference type="PROSITE-ProRule" id="PRU00284"/>
    </source>
</evidence>
<evidence type="ECO:0000313" key="11">
    <source>
        <dbReference type="Proteomes" id="UP000198704"/>
    </source>
</evidence>
<evidence type="ECO:0000259" key="7">
    <source>
        <dbReference type="PROSITE" id="PS50111"/>
    </source>
</evidence>
<dbReference type="InterPro" id="IPR000727">
    <property type="entry name" value="T_SNARE_dom"/>
</dbReference>
<dbReference type="PANTHER" id="PTHR32089">
    <property type="entry name" value="METHYL-ACCEPTING CHEMOTAXIS PROTEIN MCPB"/>
    <property type="match status" value="1"/>
</dbReference>
<dbReference type="SMART" id="SM00304">
    <property type="entry name" value="HAMP"/>
    <property type="match status" value="1"/>
</dbReference>
<evidence type="ECO:0000256" key="1">
    <source>
        <dbReference type="ARBA" id="ARBA00004429"/>
    </source>
</evidence>
<proteinExistence type="inferred from homology"/>
<dbReference type="GO" id="GO:0005886">
    <property type="term" value="C:plasma membrane"/>
    <property type="evidence" value="ECO:0007669"/>
    <property type="project" value="UniProtKB-SubCell"/>
</dbReference>
<dbReference type="SMART" id="SM00283">
    <property type="entry name" value="MA"/>
    <property type="match status" value="1"/>
</dbReference>
<reference evidence="11" key="1">
    <citation type="submission" date="2016-10" db="EMBL/GenBank/DDBJ databases">
        <authorList>
            <person name="Varghese N."/>
            <person name="Submissions S."/>
        </authorList>
    </citation>
    <scope>NUCLEOTIDE SEQUENCE [LARGE SCALE GENOMIC DNA]</scope>
    <source>
        <strain evidence="11">BL47</strain>
    </source>
</reference>
<keyword evidence="6" id="KW-0812">Transmembrane</keyword>
<dbReference type="CDD" id="cd06225">
    <property type="entry name" value="HAMP"/>
    <property type="match status" value="1"/>
</dbReference>
<name>A0A1H0CDB9_9HYPH</name>
<feature type="domain" description="Methyl-accepting transducer" evidence="7">
    <location>
        <begin position="400"/>
        <end position="636"/>
    </location>
</feature>
<dbReference type="PANTHER" id="PTHR32089:SF112">
    <property type="entry name" value="LYSOZYME-LIKE PROTEIN-RELATED"/>
    <property type="match status" value="1"/>
</dbReference>
<dbReference type="EMBL" id="FNHS01000009">
    <property type="protein sequence ID" value="SDN55813.1"/>
    <property type="molecule type" value="Genomic_DNA"/>
</dbReference>
<comment type="similarity">
    <text evidence="4">Belongs to the methyl-accepting chemotaxis (MCP) protein family.</text>
</comment>
<dbReference type="InterPro" id="IPR003660">
    <property type="entry name" value="HAMP_dom"/>
</dbReference>
<dbReference type="SMART" id="SM01358">
    <property type="entry name" value="HBM"/>
    <property type="match status" value="1"/>
</dbReference>
<protein>
    <submittedName>
        <fullName evidence="10">Methyl-accepting chemotaxis protein</fullName>
    </submittedName>
</protein>
<dbReference type="PROSITE" id="PS50192">
    <property type="entry name" value="T_SNARE"/>
    <property type="match status" value="1"/>
</dbReference>
<gene>
    <name evidence="10" type="ORF">SAMN05216360_109112</name>
</gene>
<dbReference type="Pfam" id="PF00672">
    <property type="entry name" value="HAMP"/>
    <property type="match status" value="1"/>
</dbReference>
<dbReference type="Pfam" id="PF00015">
    <property type="entry name" value="MCPsignal"/>
    <property type="match status" value="1"/>
</dbReference>
<feature type="domain" description="T-SNARE coiled-coil homology" evidence="8">
    <location>
        <begin position="552"/>
        <end position="614"/>
    </location>
</feature>
<dbReference type="STRING" id="582672.SAMN05216360_109112"/>
<dbReference type="PROSITE" id="PS50111">
    <property type="entry name" value="CHEMOTAXIS_TRANSDUC_2"/>
    <property type="match status" value="1"/>
</dbReference>
<keyword evidence="6" id="KW-0472">Membrane</keyword>
<dbReference type="Proteomes" id="UP000198704">
    <property type="component" value="Unassembled WGS sequence"/>
</dbReference>
<dbReference type="SUPFAM" id="SSF58104">
    <property type="entry name" value="Methyl-accepting chemotaxis protein (MCP) signaling domain"/>
    <property type="match status" value="1"/>
</dbReference>
<evidence type="ECO:0000313" key="10">
    <source>
        <dbReference type="EMBL" id="SDN55813.1"/>
    </source>
</evidence>
<dbReference type="Gene3D" id="1.10.287.950">
    <property type="entry name" value="Methyl-accepting chemotaxis protein"/>
    <property type="match status" value="1"/>
</dbReference>
<dbReference type="RefSeq" id="WP_244507618.1">
    <property type="nucleotide sequence ID" value="NZ_FNHS01000009.1"/>
</dbReference>